<dbReference type="InterPro" id="IPR001753">
    <property type="entry name" value="Enoyl-CoA_hydra/iso"/>
</dbReference>
<dbReference type="EMBL" id="BAAAQK010000023">
    <property type="protein sequence ID" value="GAA1868792.1"/>
    <property type="molecule type" value="Genomic_DNA"/>
</dbReference>
<comment type="caution">
    <text evidence="1">The sequence shown here is derived from an EMBL/GenBank/DDBJ whole genome shotgun (WGS) entry which is preliminary data.</text>
</comment>
<gene>
    <name evidence="1" type="ORF">GCM10009836_56640</name>
</gene>
<dbReference type="InterPro" id="IPR029045">
    <property type="entry name" value="ClpP/crotonase-like_dom_sf"/>
</dbReference>
<evidence type="ECO:0000313" key="2">
    <source>
        <dbReference type="Proteomes" id="UP001500449"/>
    </source>
</evidence>
<accession>A0ABN2NGX8</accession>
<dbReference type="PANTHER" id="PTHR11941:SF54">
    <property type="entry name" value="ENOYL-COA HYDRATASE, MITOCHONDRIAL"/>
    <property type="match status" value="1"/>
</dbReference>
<reference evidence="1 2" key="1">
    <citation type="journal article" date="2019" name="Int. J. Syst. Evol. Microbiol.">
        <title>The Global Catalogue of Microorganisms (GCM) 10K type strain sequencing project: providing services to taxonomists for standard genome sequencing and annotation.</title>
        <authorList>
            <consortium name="The Broad Institute Genomics Platform"/>
            <consortium name="The Broad Institute Genome Sequencing Center for Infectious Disease"/>
            <person name="Wu L."/>
            <person name="Ma J."/>
        </authorList>
    </citation>
    <scope>NUCLEOTIDE SEQUENCE [LARGE SCALE GENOMIC DNA]</scope>
    <source>
        <strain evidence="1 2">JCM 16009</strain>
    </source>
</reference>
<evidence type="ECO:0000313" key="1">
    <source>
        <dbReference type="EMBL" id="GAA1868792.1"/>
    </source>
</evidence>
<dbReference type="CDD" id="cd06558">
    <property type="entry name" value="crotonase-like"/>
    <property type="match status" value="1"/>
</dbReference>
<keyword evidence="2" id="KW-1185">Reference proteome</keyword>
<dbReference type="Proteomes" id="UP001500449">
    <property type="component" value="Unassembled WGS sequence"/>
</dbReference>
<sequence>MEKRVEVERHGKVAVVTLANPAAHNALDKAMVAELSRTLRDLDDDATARAVVLRGAGRNFCAGGDISTFDEGVAGGRDYVYAVIGLCRQIEHARTPVIAAVHGRALGGGFELALACDDIVAAESAQFAVPELRVGAVPGFALVRLGEIGGRALAKRMAWTGAALDARAALANRVVGEVVPDEDLRAVALARATVIAAQPRVAAETVKALANASVADRSLVESVTSSALQWGTRALAEGKDAFFGKRAPVFPDDE</sequence>
<name>A0ABN2NGX8_9PSEU</name>
<organism evidence="1 2">
    <name type="scientific">Pseudonocardia ailaonensis</name>
    <dbReference type="NCBI Taxonomy" id="367279"/>
    <lineage>
        <taxon>Bacteria</taxon>
        <taxon>Bacillati</taxon>
        <taxon>Actinomycetota</taxon>
        <taxon>Actinomycetes</taxon>
        <taxon>Pseudonocardiales</taxon>
        <taxon>Pseudonocardiaceae</taxon>
        <taxon>Pseudonocardia</taxon>
    </lineage>
</organism>
<protein>
    <submittedName>
        <fullName evidence="1">Enoyl-CoA hydratase-related protein</fullName>
    </submittedName>
</protein>
<dbReference type="PANTHER" id="PTHR11941">
    <property type="entry name" value="ENOYL-COA HYDRATASE-RELATED"/>
    <property type="match status" value="1"/>
</dbReference>
<proteinExistence type="predicted"/>
<dbReference type="Pfam" id="PF00378">
    <property type="entry name" value="ECH_1"/>
    <property type="match status" value="1"/>
</dbReference>
<dbReference type="SUPFAM" id="SSF52096">
    <property type="entry name" value="ClpP/crotonase"/>
    <property type="match status" value="1"/>
</dbReference>
<dbReference type="Gene3D" id="3.90.226.10">
    <property type="entry name" value="2-enoyl-CoA Hydratase, Chain A, domain 1"/>
    <property type="match status" value="1"/>
</dbReference>
<dbReference type="RefSeq" id="WP_344423680.1">
    <property type="nucleotide sequence ID" value="NZ_BAAAQK010000023.1"/>
</dbReference>